<gene>
    <name evidence="1" type="ORF">ACFQFQ_08945</name>
</gene>
<accession>A0ABW2B358</accession>
<organism evidence="1 2">
    <name type="scientific">Sulfitobacter porphyrae</name>
    <dbReference type="NCBI Taxonomy" id="1246864"/>
    <lineage>
        <taxon>Bacteria</taxon>
        <taxon>Pseudomonadati</taxon>
        <taxon>Pseudomonadota</taxon>
        <taxon>Alphaproteobacteria</taxon>
        <taxon>Rhodobacterales</taxon>
        <taxon>Roseobacteraceae</taxon>
        <taxon>Sulfitobacter</taxon>
    </lineage>
</organism>
<protein>
    <submittedName>
        <fullName evidence="1">Uncharacterized protein</fullName>
    </submittedName>
</protein>
<dbReference type="InterPro" id="IPR029063">
    <property type="entry name" value="SAM-dependent_MTases_sf"/>
</dbReference>
<proteinExistence type="predicted"/>
<dbReference type="Proteomes" id="UP001596353">
    <property type="component" value="Unassembled WGS sequence"/>
</dbReference>
<name>A0ABW2B358_9RHOB</name>
<evidence type="ECO:0000313" key="2">
    <source>
        <dbReference type="Proteomes" id="UP001596353"/>
    </source>
</evidence>
<comment type="caution">
    <text evidence="1">The sequence shown here is derived from an EMBL/GenBank/DDBJ whole genome shotgun (WGS) entry which is preliminary data.</text>
</comment>
<dbReference type="EMBL" id="JBHSWG010000001">
    <property type="protein sequence ID" value="MFC6759581.1"/>
    <property type="molecule type" value="Genomic_DNA"/>
</dbReference>
<keyword evidence="2" id="KW-1185">Reference proteome</keyword>
<evidence type="ECO:0000313" key="1">
    <source>
        <dbReference type="EMBL" id="MFC6759581.1"/>
    </source>
</evidence>
<reference evidence="2" key="1">
    <citation type="journal article" date="2019" name="Int. J. Syst. Evol. Microbiol.">
        <title>The Global Catalogue of Microorganisms (GCM) 10K type strain sequencing project: providing services to taxonomists for standard genome sequencing and annotation.</title>
        <authorList>
            <consortium name="The Broad Institute Genomics Platform"/>
            <consortium name="The Broad Institute Genome Sequencing Center for Infectious Disease"/>
            <person name="Wu L."/>
            <person name="Ma J."/>
        </authorList>
    </citation>
    <scope>NUCLEOTIDE SEQUENCE [LARGE SCALE GENOMIC DNA]</scope>
    <source>
        <strain evidence="2">CCUG 66188</strain>
    </source>
</reference>
<dbReference type="SUPFAM" id="SSF53335">
    <property type="entry name" value="S-adenosyl-L-methionine-dependent methyltransferases"/>
    <property type="match status" value="1"/>
</dbReference>
<sequence length="64" mass="6997">MRSDDMTAFYQLHRDLPREGPGEAADVAWATALADLAPVARVADVACGPGATSRRCWMPRHRAM</sequence>
<dbReference type="Gene3D" id="3.40.50.150">
    <property type="entry name" value="Vaccinia Virus protein VP39"/>
    <property type="match status" value="1"/>
</dbReference>